<evidence type="ECO:0000313" key="1">
    <source>
        <dbReference type="EMBL" id="KAK4034988.1"/>
    </source>
</evidence>
<dbReference type="Pfam" id="PF20174">
    <property type="entry name" value="DUF6540"/>
    <property type="match status" value="1"/>
</dbReference>
<accession>A0AAN6PDZ3</accession>
<dbReference type="EMBL" id="MU854459">
    <property type="protein sequence ID" value="KAK4034988.1"/>
    <property type="molecule type" value="Genomic_DNA"/>
</dbReference>
<gene>
    <name evidence="1" type="ORF">C8A01DRAFT_18299</name>
</gene>
<dbReference type="Proteomes" id="UP001303115">
    <property type="component" value="Unassembled WGS sequence"/>
</dbReference>
<proteinExistence type="predicted"/>
<evidence type="ECO:0000313" key="2">
    <source>
        <dbReference type="Proteomes" id="UP001303115"/>
    </source>
</evidence>
<dbReference type="InterPro" id="IPR046670">
    <property type="entry name" value="DUF6540"/>
</dbReference>
<dbReference type="AlphaFoldDB" id="A0AAN6PDZ3"/>
<protein>
    <submittedName>
        <fullName evidence="1">Uncharacterized protein</fullName>
    </submittedName>
</protein>
<sequence>MASEQTHYRVFLGFYLGLRGDHHGIYVETDVNTNPVEPSQQNRGQLFHSRGSLQTGMHLEVKPVICPLFSVSGKAVQQLGWVSRDNFRERIEEVCRGVPQPKKQFQLNKRLFPDEPLRHCQHWASDAVEALFHAGVLEPLGPSDNGEVVYREDI</sequence>
<comment type="caution">
    <text evidence="1">The sequence shown here is derived from an EMBL/GenBank/DDBJ whole genome shotgun (WGS) entry which is preliminary data.</text>
</comment>
<reference evidence="2" key="1">
    <citation type="journal article" date="2023" name="Mol. Phylogenet. Evol.">
        <title>Genome-scale phylogeny and comparative genomics of the fungal order Sordariales.</title>
        <authorList>
            <person name="Hensen N."/>
            <person name="Bonometti L."/>
            <person name="Westerberg I."/>
            <person name="Brannstrom I.O."/>
            <person name="Guillou S."/>
            <person name="Cros-Aarteil S."/>
            <person name="Calhoun S."/>
            <person name="Haridas S."/>
            <person name="Kuo A."/>
            <person name="Mondo S."/>
            <person name="Pangilinan J."/>
            <person name="Riley R."/>
            <person name="LaButti K."/>
            <person name="Andreopoulos B."/>
            <person name="Lipzen A."/>
            <person name="Chen C."/>
            <person name="Yan M."/>
            <person name="Daum C."/>
            <person name="Ng V."/>
            <person name="Clum A."/>
            <person name="Steindorff A."/>
            <person name="Ohm R.A."/>
            <person name="Martin F."/>
            <person name="Silar P."/>
            <person name="Natvig D.O."/>
            <person name="Lalanne C."/>
            <person name="Gautier V."/>
            <person name="Ament-Velasquez S.L."/>
            <person name="Kruys A."/>
            <person name="Hutchinson M.I."/>
            <person name="Powell A.J."/>
            <person name="Barry K."/>
            <person name="Miller A.N."/>
            <person name="Grigoriev I.V."/>
            <person name="Debuchy R."/>
            <person name="Gladieux P."/>
            <person name="Hiltunen Thoren M."/>
            <person name="Johannesson H."/>
        </authorList>
    </citation>
    <scope>NUCLEOTIDE SEQUENCE [LARGE SCALE GENOMIC DNA]</scope>
    <source>
        <strain evidence="2">CBS 284.82</strain>
    </source>
</reference>
<organism evidence="1 2">
    <name type="scientific">Parachaetomium inaequale</name>
    <dbReference type="NCBI Taxonomy" id="2588326"/>
    <lineage>
        <taxon>Eukaryota</taxon>
        <taxon>Fungi</taxon>
        <taxon>Dikarya</taxon>
        <taxon>Ascomycota</taxon>
        <taxon>Pezizomycotina</taxon>
        <taxon>Sordariomycetes</taxon>
        <taxon>Sordariomycetidae</taxon>
        <taxon>Sordariales</taxon>
        <taxon>Chaetomiaceae</taxon>
        <taxon>Parachaetomium</taxon>
    </lineage>
</organism>
<name>A0AAN6PDZ3_9PEZI</name>
<keyword evidence="2" id="KW-1185">Reference proteome</keyword>